<evidence type="ECO:0000313" key="2">
    <source>
        <dbReference type="EMBL" id="MBD9355056.1"/>
    </source>
</evidence>
<dbReference type="InterPro" id="IPR055259">
    <property type="entry name" value="YkvP/CgeB_Glyco_trans-like"/>
</dbReference>
<reference evidence="2 3" key="1">
    <citation type="submission" date="2020-09" db="EMBL/GenBank/DDBJ databases">
        <title>Methylomonas albis sp. nov. and Methylomonas fluvii sp. nov.: Two cold-adapted methanotrophs from the River Elbe and an amended description of Methylovulum psychrotolerans strain Eb1.</title>
        <authorList>
            <person name="Bussmann I.K."/>
            <person name="Klings K.-W."/>
            <person name="Warnstedt J."/>
            <person name="Hoppert M."/>
            <person name="Saborowski A."/>
            <person name="Horn F."/>
            <person name="Liebner S."/>
        </authorList>
    </citation>
    <scope>NUCLEOTIDE SEQUENCE [LARGE SCALE GENOMIC DNA]</scope>
    <source>
        <strain evidence="2 3">EbA</strain>
    </source>
</reference>
<comment type="caution">
    <text evidence="2">The sequence shown here is derived from an EMBL/GenBank/DDBJ whole genome shotgun (WGS) entry which is preliminary data.</text>
</comment>
<protein>
    <submittedName>
        <fullName evidence="2">Glycosyltransferase family 1 protein</fullName>
    </submittedName>
</protein>
<dbReference type="EMBL" id="JACXSS010000001">
    <property type="protein sequence ID" value="MBD9355056.1"/>
    <property type="molecule type" value="Genomic_DNA"/>
</dbReference>
<gene>
    <name evidence="2" type="ORF">IE877_04030</name>
</gene>
<name>A0ABR9CX27_9GAMM</name>
<sequence>MIDPDALVTLVLADIFFLDIQDAYAEAAKQQWLRDANGVERLQYCYYDGLLTDIALPNFIQVPADKFVEFFSHNHLPIPRLIGISQDDEVRLNDMPADVIDEVLAYRHQYRVPEYVHFDTYFVDPLLALNVAKQGNRINCGHPTIDGLQICYYRGELPEHSLENLVHLELPDYEEFFIRSLLRMPENIEIPEDLDAEVKAAVRQDIAAATESIKRRRLWLVQRLLHKAKLQKPRLYQNQAPRIFIPTSRLTTVMQYSSQGIAKAFAALGWEVMFYLQSNDMECGNMVSMLEKYINFDPQACFYVNSLQNSFMHDDIVNVIWWQDLMPQLKAGQTLNWRTRDFNFSISPLFDRYLAQVNATRVERLHFVIDDEVFNLTNVGIRTDKIVFIGSSYLPVVNRENQQHQQAVSELAALMASGDCFDEATVNHVAEAAGLSYEFVFWKLLHYVIRDHAVQWLCDTPDLPVEVYGRYWDQDSAVAPYYLGELTHGQAVADVYRGARYALVCHPFEINSQRLAEVAACGCIPVVYDCRDVAEPPHWDEYCLFFKTVQELRHILAHRLQPAKAPEGLADRFTYRAAAQRVITLTDLSTLSIDPDAHISASIPVLQELCGAKLRLMTGDLALRQRCAANIQTNLACLARYRPELKDGLLAAWKQQQLTVILDRMIGEECWQVAVELDGAEIYRLDNVALLEHKRLIENNATQMTRENTCCYALVGLGSGYELFAVFNATTLPITEMAEFEVPIYLIESMPEVWLLNLLLHDLSGLIGARRLQIFHGGDSERELAREFARFEAALPDVLFELNPQPSVNAASLYQLTLDAKESRSQRHLANLKAVADYYEGITPEQWRHKFSQECVEPLRVMGFISRFSSFLKYCMRDWLDGFERLGASINLLSESENYYLTNVEHLIAEINQFRPDIILTIDHFRHEYECMPKEVPFVNWIQDMLPNITGNQTVLTSRDFTFVFSKHWMAMNENELYQDVPFEHLPVGFNDKYYYPLSRNDYDYDFLVISHLIEPGKTFQPFRLSEEFGWQYDDNERLLLQNGYLTAQQIYEIYKILVNYIDSLAVNQFHEFCIDNQGGNFYLMWQLLKDHGLDIDKMLINKLMAGASTRFHADYLMGMKTRPIQALVQSDLELRLAIYGRNWEKYPTFSSYAKGVADNGERINQLMSRSKICFNGSPGTTLHMRALEIMASGAFMLSKRIYNDAAPLSEYYSEDEVVYYEDETDLVEKVRFYLNHEHIRVSKAEKAYLKTLELFSYEAIAGRVLNSLVSRLDGCLQK</sequence>
<feature type="domain" description="Spore protein YkvP/CgeB glycosyl transferase-like" evidence="1">
    <location>
        <begin position="453"/>
        <end position="567"/>
    </location>
</feature>
<organism evidence="2 3">
    <name type="scientific">Methylomonas albis</name>
    <dbReference type="NCBI Taxonomy" id="1854563"/>
    <lineage>
        <taxon>Bacteria</taxon>
        <taxon>Pseudomonadati</taxon>
        <taxon>Pseudomonadota</taxon>
        <taxon>Gammaproteobacteria</taxon>
        <taxon>Methylococcales</taxon>
        <taxon>Methylococcaceae</taxon>
        <taxon>Methylomonas</taxon>
    </lineage>
</organism>
<keyword evidence="3" id="KW-1185">Reference proteome</keyword>
<accession>A0ABR9CX27</accession>
<proteinExistence type="predicted"/>
<dbReference type="Proteomes" id="UP000652176">
    <property type="component" value="Unassembled WGS sequence"/>
</dbReference>
<feature type="domain" description="Spore protein YkvP/CgeB glycosyl transferase-like" evidence="1">
    <location>
        <begin position="1132"/>
        <end position="1266"/>
    </location>
</feature>
<evidence type="ECO:0000313" key="3">
    <source>
        <dbReference type="Proteomes" id="UP000652176"/>
    </source>
</evidence>
<dbReference type="Pfam" id="PF13524">
    <property type="entry name" value="Glyco_trans_1_2"/>
    <property type="match status" value="2"/>
</dbReference>
<evidence type="ECO:0000259" key="1">
    <source>
        <dbReference type="Pfam" id="PF13524"/>
    </source>
</evidence>